<evidence type="ECO:0000259" key="1">
    <source>
        <dbReference type="Pfam" id="PF13355"/>
    </source>
</evidence>
<accession>A0AAD3TMB0</accession>
<dbReference type="GO" id="GO:0010020">
    <property type="term" value="P:chloroplast fission"/>
    <property type="evidence" value="ECO:0007669"/>
    <property type="project" value="TreeGrafter"/>
</dbReference>
<dbReference type="EMBL" id="BSYO01000040">
    <property type="protein sequence ID" value="GMH31553.1"/>
    <property type="molecule type" value="Genomic_DNA"/>
</dbReference>
<evidence type="ECO:0000313" key="4">
    <source>
        <dbReference type="EMBL" id="GMH31553.1"/>
    </source>
</evidence>
<evidence type="ECO:0000259" key="2">
    <source>
        <dbReference type="Pfam" id="PF23468"/>
    </source>
</evidence>
<reference evidence="4" key="1">
    <citation type="submission" date="2023-05" db="EMBL/GenBank/DDBJ databases">
        <title>Nepenthes gracilis genome sequencing.</title>
        <authorList>
            <person name="Fukushima K."/>
        </authorList>
    </citation>
    <scope>NUCLEOTIDE SEQUENCE</scope>
    <source>
        <strain evidence="4">SING2019-196</strain>
    </source>
</reference>
<evidence type="ECO:0008006" key="6">
    <source>
        <dbReference type="Google" id="ProtNLM"/>
    </source>
</evidence>
<feature type="domain" description="Plastid division protein CDP1-like 2nd alpha solenoid" evidence="2">
    <location>
        <begin position="352"/>
        <end position="483"/>
    </location>
</feature>
<organism evidence="4 5">
    <name type="scientific">Nepenthes gracilis</name>
    <name type="common">Slender pitcher plant</name>
    <dbReference type="NCBI Taxonomy" id="150966"/>
    <lineage>
        <taxon>Eukaryota</taxon>
        <taxon>Viridiplantae</taxon>
        <taxon>Streptophyta</taxon>
        <taxon>Embryophyta</taxon>
        <taxon>Tracheophyta</taxon>
        <taxon>Spermatophyta</taxon>
        <taxon>Magnoliopsida</taxon>
        <taxon>eudicotyledons</taxon>
        <taxon>Gunneridae</taxon>
        <taxon>Pentapetalae</taxon>
        <taxon>Caryophyllales</taxon>
        <taxon>Nepenthaceae</taxon>
        <taxon>Nepenthes</taxon>
    </lineage>
</organism>
<dbReference type="AlphaFoldDB" id="A0AAD3TMB0"/>
<comment type="caution">
    <text evidence="4">The sequence shown here is derived from an EMBL/GenBank/DDBJ whole genome shotgun (WGS) entry which is preliminary data.</text>
</comment>
<keyword evidence="5" id="KW-1185">Reference proteome</keyword>
<sequence>MAFANLLPEITPSHCCFCNNSLSDGCRPSSSSLLGATFLSLLETSRRSPVCSAIPIRCRDISFVRRWRLNASTLRLVDNNVNDQLPTTATVEIPVTCYQIVGVADQAEKDQIVKSVMDLRNAEIEEGYTMEAVVSRGDLLMDVRDKLLFEPEYAGNVREKIPPKSSLCIPWAWLPGALCLLQEVGEEKLVLEIGRAALQCPGAKQYAHDLLLSMALAECAIAKTIFEKNHVSEGFEALARAQCLLMSEISLKKIKLLSQIEKSLEELAPACTVELLALPHTADNAERRCGAIAALRELLRQGLNVETACQVHDWPCFLSQALSKLMASEIVDLLSWDSLATTRKNKKSLESQNQRVVIDFDGFYTALIAHIALGFSSRQIDLITKAKTICECLVASEGIDLKFEGVFCLFLLGECDETDAVEMLQKLELNTSHMAQNSILAMDSKDAPLPNSSLEMWLKDAVLSLFSDTRDCSPSLANFFAREKKAVGNKQNNGVAQTVPFVSYRALSHAPSDRKVSSEHRLSQHLGPAVKQLAPADSQSPLLEAKPSNRINMNMPSAQLKRNLGSHHKAIENWLIPRLFVEKAAFVTVLACIVFATCKLLGGQSGRISASKWVSSKAKWTKNSALSHCSGNNSSNYDTADGIKKLLSLFMTRIRNLTENRQNSCLTASLSSPLFAVHNRPMPVEEAEVLVMQWQTIKAEALGPDHQVHLLFDVLEDPMLHQWQDLADAAKVQLCFWRFVLLQLSVLRAEILSDNIGPELAEIEVLLEEAAELVDESQDKNPNYYSTYKISYILKRQDDGSWKFIKAEIQTPS</sequence>
<dbReference type="Proteomes" id="UP001279734">
    <property type="component" value="Unassembled WGS sequence"/>
</dbReference>
<dbReference type="Pfam" id="PF23468">
    <property type="entry name" value="ARC6"/>
    <property type="match status" value="1"/>
</dbReference>
<dbReference type="InterPro" id="IPR025344">
    <property type="entry name" value="CDP1-like_IMS"/>
</dbReference>
<dbReference type="InterPro" id="IPR044685">
    <property type="entry name" value="CPD1-like"/>
</dbReference>
<gene>
    <name evidence="4" type="ORF">Nepgr_033397</name>
</gene>
<dbReference type="InterPro" id="IPR058032">
    <property type="entry name" value="CDP1-like_a_solenoid_1"/>
</dbReference>
<dbReference type="Pfam" id="PF25515">
    <property type="entry name" value="Arm_PDR"/>
    <property type="match status" value="1"/>
</dbReference>
<dbReference type="InterPro" id="IPR057137">
    <property type="entry name" value="CDP1-like_a_solenoid_2"/>
</dbReference>
<dbReference type="Pfam" id="PF13355">
    <property type="entry name" value="ARC6-like_IMS"/>
    <property type="match status" value="1"/>
</dbReference>
<feature type="domain" description="Plastid division protein CDP1-like 1st alpha solenoid" evidence="3">
    <location>
        <begin position="169"/>
        <end position="315"/>
    </location>
</feature>
<proteinExistence type="predicted"/>
<dbReference type="PANTHER" id="PTHR33925">
    <property type="entry name" value="PLASTID DIVISION PROTEIN CDP1, CHLOROPLASTIC-RELATED"/>
    <property type="match status" value="1"/>
</dbReference>
<name>A0AAD3TMB0_NEPGR</name>
<feature type="domain" description="Plastid division protein CDP1-like IMS" evidence="1">
    <location>
        <begin position="687"/>
        <end position="804"/>
    </location>
</feature>
<evidence type="ECO:0000259" key="3">
    <source>
        <dbReference type="Pfam" id="PF25515"/>
    </source>
</evidence>
<evidence type="ECO:0000313" key="5">
    <source>
        <dbReference type="Proteomes" id="UP001279734"/>
    </source>
</evidence>
<dbReference type="GO" id="GO:0009706">
    <property type="term" value="C:chloroplast inner membrane"/>
    <property type="evidence" value="ECO:0007669"/>
    <property type="project" value="TreeGrafter"/>
</dbReference>
<protein>
    <recommendedName>
        <fullName evidence="6">ARC6 IMS domain-containing protein</fullName>
    </recommendedName>
</protein>
<dbReference type="PANTHER" id="PTHR33925:SF2">
    <property type="entry name" value="PLASTID DIVISION PROTEIN CDP1, CHLOROPLASTIC"/>
    <property type="match status" value="1"/>
</dbReference>